<dbReference type="SMART" id="SM00255">
    <property type="entry name" value="TIR"/>
    <property type="match status" value="1"/>
</dbReference>
<dbReference type="AlphaFoldDB" id="A0A6M4JFT1"/>
<evidence type="ECO:0000313" key="2">
    <source>
        <dbReference type="EMBL" id="QJP87035.1"/>
    </source>
</evidence>
<dbReference type="SUPFAM" id="SSF52200">
    <property type="entry name" value="Toll/Interleukin receptor TIR domain"/>
    <property type="match status" value="1"/>
</dbReference>
<dbReference type="OrthoDB" id="4772211at2"/>
<protein>
    <submittedName>
        <fullName evidence="2">Toll/interleukin-1 receptor domain-containing protein</fullName>
    </submittedName>
</protein>
<evidence type="ECO:0000259" key="1">
    <source>
        <dbReference type="PROSITE" id="PS50104"/>
    </source>
</evidence>
<dbReference type="PROSITE" id="PS50104">
    <property type="entry name" value="TIR"/>
    <property type="match status" value="1"/>
</dbReference>
<reference evidence="2" key="1">
    <citation type="submission" date="2020-04" db="EMBL/GenBank/DDBJ databases">
        <title>Phage recombination drives evolution of spore-forming Bacilli.</title>
        <authorList>
            <person name="Dragos A."/>
            <person name="Kovacs A.T."/>
        </authorList>
    </citation>
    <scope>NUCLEOTIDE SEQUENCE</scope>
    <source>
        <strain evidence="2">168</strain>
    </source>
</reference>
<dbReference type="RefSeq" id="WP_009966636.1">
    <property type="nucleotide sequence ID" value="NC_000964.3"/>
</dbReference>
<gene>
    <name evidence="2" type="ORF">HIR78_02875</name>
</gene>
<feature type="domain" description="TIR" evidence="1">
    <location>
        <begin position="112"/>
        <end position="261"/>
    </location>
</feature>
<proteinExistence type="predicted"/>
<organism evidence="2">
    <name type="scientific">Bacillus subtilis (strain 168)</name>
    <dbReference type="NCBI Taxonomy" id="224308"/>
    <lineage>
        <taxon>Bacteria</taxon>
        <taxon>Bacillati</taxon>
        <taxon>Bacillota</taxon>
        <taxon>Bacilli</taxon>
        <taxon>Bacillales</taxon>
        <taxon>Bacillaceae</taxon>
        <taxon>Bacillus</taxon>
    </lineage>
</organism>
<sequence length="266" mass="31289">MDTLKKLKFEANGIIGVLLDYSREPVLTNIIDQFRTSLESNDIELIRYSLEQLKTWYARNRNEIYKNEFVFNEFEHHETENKIKKFLDELPVVDETEKSSITHFSSDQNRELEKKIFISHSSKDKIVCNAFVELLEDIGVSSEDIIYTSSPYHGIPGDEDIFEYLKKHLFKGAYVFYMLSDNYYDSVYCLNEMGATWVNSNNCSTFILPGFKGEIKGVIDKNKKAFSLEEPIDLFNLKEKILRMYDLTLEDKKWERIKAKFNTKLK</sequence>
<accession>A0A6M4JFT1</accession>
<name>A0A6M4JFT1_BACSU</name>
<dbReference type="Gene3D" id="3.40.50.10140">
    <property type="entry name" value="Toll/interleukin-1 receptor homology (TIR) domain"/>
    <property type="match status" value="1"/>
</dbReference>
<dbReference type="GO" id="GO:0007165">
    <property type="term" value="P:signal transduction"/>
    <property type="evidence" value="ECO:0007669"/>
    <property type="project" value="InterPro"/>
</dbReference>
<keyword evidence="2" id="KW-0675">Receptor</keyword>
<dbReference type="InterPro" id="IPR035897">
    <property type="entry name" value="Toll_tir_struct_dom_sf"/>
</dbReference>
<dbReference type="EMBL" id="CP052842">
    <property type="protein sequence ID" value="QJP87035.1"/>
    <property type="molecule type" value="Genomic_DNA"/>
</dbReference>
<dbReference type="InterPro" id="IPR000157">
    <property type="entry name" value="TIR_dom"/>
</dbReference>
<dbReference type="KEGG" id="bsu:BSU05000"/>